<dbReference type="NCBIfam" id="TIGR01509">
    <property type="entry name" value="HAD-SF-IA-v3"/>
    <property type="match status" value="1"/>
</dbReference>
<dbReference type="InterPro" id="IPR006439">
    <property type="entry name" value="HAD-SF_hydro_IA"/>
</dbReference>
<dbReference type="PANTHER" id="PTHR43434">
    <property type="entry name" value="PHOSPHOGLYCOLATE PHOSPHATASE"/>
    <property type="match status" value="1"/>
</dbReference>
<dbReference type="GO" id="GO:0016787">
    <property type="term" value="F:hydrolase activity"/>
    <property type="evidence" value="ECO:0007669"/>
    <property type="project" value="UniProtKB-KW"/>
</dbReference>
<dbReference type="PANTHER" id="PTHR43434:SF1">
    <property type="entry name" value="PHOSPHOGLYCOLATE PHOSPHATASE"/>
    <property type="match status" value="1"/>
</dbReference>
<proteinExistence type="predicted"/>
<protein>
    <submittedName>
        <fullName evidence="1">HAD family hydrolase</fullName>
        <ecNumber evidence="1">3.-.-.-</ecNumber>
    </submittedName>
</protein>
<dbReference type="Gene3D" id="1.10.150.240">
    <property type="entry name" value="Putative phosphatase, domain 2"/>
    <property type="match status" value="1"/>
</dbReference>
<reference evidence="1" key="1">
    <citation type="submission" date="2023-12" db="EMBL/GenBank/DDBJ databases">
        <title>Fervidustalea candida gen. nov., sp. nov., a novel member of the family Paenibacillaceae isolated from a geothermal area.</title>
        <authorList>
            <person name="Li W.-J."/>
            <person name="Jiao J.-Y."/>
            <person name="Chen Y."/>
        </authorList>
    </citation>
    <scope>NUCLEOTIDE SEQUENCE</scope>
    <source>
        <strain evidence="1">SYSU GA230002</strain>
    </source>
</reference>
<dbReference type="InterPro" id="IPR023198">
    <property type="entry name" value="PGP-like_dom2"/>
</dbReference>
<dbReference type="Proteomes" id="UP001310386">
    <property type="component" value="Unassembled WGS sequence"/>
</dbReference>
<keyword evidence="1" id="KW-0378">Hydrolase</keyword>
<sequence length="259" mass="28514">MAVLHINHRSYRVQGILFDKDGTLLDFTYLWATWSKLMSDCLQVQVSRFPGIPISKNHNPSFKTEIAGPMKNSIGYDPNGPLAMGSTDEMLTILAWQAYSRGIPWNDAKRVVEQCHQLVEEQLERLKPAKPLPGLVRFLQECGEAGIPMAVVTADDTEPAVRHLQWMGIDRHFAVIVGNDQVTRGKPDAEMILTACRSIGLNPSETAIIGDTEGDMLMGKAAGVAVTIGIRSAAALGERHLKHADERISDFSGLKIEKL</sequence>
<dbReference type="Gene3D" id="3.40.50.1000">
    <property type="entry name" value="HAD superfamily/HAD-like"/>
    <property type="match status" value="1"/>
</dbReference>
<dbReference type="SFLD" id="SFLDS00003">
    <property type="entry name" value="Haloacid_Dehalogenase"/>
    <property type="match status" value="1"/>
</dbReference>
<dbReference type="RefSeq" id="WP_371755844.1">
    <property type="nucleotide sequence ID" value="NZ_JAYJLD010000047.1"/>
</dbReference>
<dbReference type="SUPFAM" id="SSF56784">
    <property type="entry name" value="HAD-like"/>
    <property type="match status" value="1"/>
</dbReference>
<dbReference type="InterPro" id="IPR023214">
    <property type="entry name" value="HAD_sf"/>
</dbReference>
<comment type="caution">
    <text evidence="1">The sequence shown here is derived from an EMBL/GenBank/DDBJ whole genome shotgun (WGS) entry which is preliminary data.</text>
</comment>
<dbReference type="SFLD" id="SFLDG01129">
    <property type="entry name" value="C1.5:_HAD__Beta-PGM__Phosphata"/>
    <property type="match status" value="1"/>
</dbReference>
<gene>
    <name evidence="1" type="ORF">VF724_18935</name>
</gene>
<keyword evidence="2" id="KW-1185">Reference proteome</keyword>
<dbReference type="EC" id="3.-.-.-" evidence="1"/>
<dbReference type="Pfam" id="PF00702">
    <property type="entry name" value="Hydrolase"/>
    <property type="match status" value="1"/>
</dbReference>
<organism evidence="1 2">
    <name type="scientific">Ferviditalea candida</name>
    <dbReference type="NCBI Taxonomy" id="3108399"/>
    <lineage>
        <taxon>Bacteria</taxon>
        <taxon>Bacillati</taxon>
        <taxon>Bacillota</taxon>
        <taxon>Bacilli</taxon>
        <taxon>Bacillales</taxon>
        <taxon>Paenibacillaceae</taxon>
        <taxon>Ferviditalea</taxon>
    </lineage>
</organism>
<accession>A0ABU5ZQB7</accession>
<dbReference type="InterPro" id="IPR050155">
    <property type="entry name" value="HAD-like_hydrolase_sf"/>
</dbReference>
<dbReference type="InterPro" id="IPR036412">
    <property type="entry name" value="HAD-like_sf"/>
</dbReference>
<dbReference type="NCBIfam" id="TIGR01549">
    <property type="entry name" value="HAD-SF-IA-v1"/>
    <property type="match status" value="1"/>
</dbReference>
<dbReference type="EMBL" id="JAYJLD010000047">
    <property type="protein sequence ID" value="MEB3103716.1"/>
    <property type="molecule type" value="Genomic_DNA"/>
</dbReference>
<evidence type="ECO:0000313" key="2">
    <source>
        <dbReference type="Proteomes" id="UP001310386"/>
    </source>
</evidence>
<evidence type="ECO:0000313" key="1">
    <source>
        <dbReference type="EMBL" id="MEB3103716.1"/>
    </source>
</evidence>
<name>A0ABU5ZQB7_9BACL</name>